<dbReference type="EMBL" id="BMDD01000006">
    <property type="protein sequence ID" value="GGH85727.1"/>
    <property type="molecule type" value="Genomic_DNA"/>
</dbReference>
<dbReference type="InterPro" id="IPR055170">
    <property type="entry name" value="GFO_IDH_MocA-like_dom"/>
</dbReference>
<dbReference type="Pfam" id="PF22725">
    <property type="entry name" value="GFO_IDH_MocA_C3"/>
    <property type="match status" value="1"/>
</dbReference>
<accession>A0ABQ2A6C3</accession>
<dbReference type="Gene3D" id="3.30.360.10">
    <property type="entry name" value="Dihydrodipicolinate Reductase, domain 2"/>
    <property type="match status" value="1"/>
</dbReference>
<gene>
    <name evidence="4" type="ORF">GCM10007362_43830</name>
</gene>
<keyword evidence="1" id="KW-0560">Oxidoreductase</keyword>
<proteinExistence type="predicted"/>
<feature type="domain" description="Gfo/Idh/MocA-like oxidoreductase N-terminal" evidence="2">
    <location>
        <begin position="4"/>
        <end position="123"/>
    </location>
</feature>
<evidence type="ECO:0000259" key="2">
    <source>
        <dbReference type="Pfam" id="PF01408"/>
    </source>
</evidence>
<comment type="caution">
    <text evidence="4">The sequence shown here is derived from an EMBL/GenBank/DDBJ whole genome shotgun (WGS) entry which is preliminary data.</text>
</comment>
<dbReference type="InterPro" id="IPR000683">
    <property type="entry name" value="Gfo/Idh/MocA-like_OxRdtase_N"/>
</dbReference>
<dbReference type="RefSeq" id="WP_172246769.1">
    <property type="nucleotide sequence ID" value="NZ_BMDD01000006.1"/>
</dbReference>
<dbReference type="SUPFAM" id="SSF55347">
    <property type="entry name" value="Glyceraldehyde-3-phosphate dehydrogenase-like, C-terminal domain"/>
    <property type="match status" value="1"/>
</dbReference>
<dbReference type="PANTHER" id="PTHR43818:SF11">
    <property type="entry name" value="BCDNA.GH03377"/>
    <property type="match status" value="1"/>
</dbReference>
<name>A0ABQ2A6C3_9BACL</name>
<protein>
    <submittedName>
        <fullName evidence="4">1-carboxy-3-chloro-3,4-dihydroxycyclo hexa-1,5-diene dehydrogenase</fullName>
    </submittedName>
</protein>
<sequence length="341" mass="38097">MEKIKLAVIGLGNMGRNMIHRLVPRYAGQVELVALCDSSEESLRRESEAVNGAPKLYTDYRTLLAETDADLVYIAVPPSMHYEAVKLAFERNIHVFCEKPLANSLEEAKEMVELAEQTDRLNVVHFSFPLEPAVLKFRELIAQGAAGDIERADLYLEFPSWPRAWQQNDWIGTRREGGYLLEVGIHWINMIQQTFGPIVAVRSEVEFPADENLCETVTTAVLRLESGLEIHLSGTDRRESEEDEERVSLVVQGSGGTVALENWGSLFVGAAGEEPKKVMEDEDHDGEGEYLPILGQILRILNGEKGTVYDFRDGYQAQLVLEALRNPTGNGKFVELPPALT</sequence>
<evidence type="ECO:0000259" key="3">
    <source>
        <dbReference type="Pfam" id="PF22725"/>
    </source>
</evidence>
<dbReference type="InterPro" id="IPR050463">
    <property type="entry name" value="Gfo/Idh/MocA_oxidrdct_glycsds"/>
</dbReference>
<feature type="domain" description="GFO/IDH/MocA-like oxidoreductase" evidence="3">
    <location>
        <begin position="135"/>
        <end position="258"/>
    </location>
</feature>
<dbReference type="Gene3D" id="3.40.50.720">
    <property type="entry name" value="NAD(P)-binding Rossmann-like Domain"/>
    <property type="match status" value="1"/>
</dbReference>
<reference evidence="5" key="1">
    <citation type="journal article" date="2019" name="Int. J. Syst. Evol. Microbiol.">
        <title>The Global Catalogue of Microorganisms (GCM) 10K type strain sequencing project: providing services to taxonomists for standard genome sequencing and annotation.</title>
        <authorList>
            <consortium name="The Broad Institute Genomics Platform"/>
            <consortium name="The Broad Institute Genome Sequencing Center for Infectious Disease"/>
            <person name="Wu L."/>
            <person name="Ma J."/>
        </authorList>
    </citation>
    <scope>NUCLEOTIDE SEQUENCE [LARGE SCALE GENOMIC DNA]</scope>
    <source>
        <strain evidence="5">CCM 8702</strain>
    </source>
</reference>
<keyword evidence="5" id="KW-1185">Reference proteome</keyword>
<evidence type="ECO:0000313" key="4">
    <source>
        <dbReference type="EMBL" id="GGH85727.1"/>
    </source>
</evidence>
<evidence type="ECO:0000256" key="1">
    <source>
        <dbReference type="ARBA" id="ARBA00023002"/>
    </source>
</evidence>
<dbReference type="Proteomes" id="UP000605427">
    <property type="component" value="Unassembled WGS sequence"/>
</dbReference>
<dbReference type="Pfam" id="PF01408">
    <property type="entry name" value="GFO_IDH_MocA"/>
    <property type="match status" value="1"/>
</dbReference>
<evidence type="ECO:0000313" key="5">
    <source>
        <dbReference type="Proteomes" id="UP000605427"/>
    </source>
</evidence>
<dbReference type="SUPFAM" id="SSF51735">
    <property type="entry name" value="NAD(P)-binding Rossmann-fold domains"/>
    <property type="match status" value="1"/>
</dbReference>
<dbReference type="InterPro" id="IPR036291">
    <property type="entry name" value="NAD(P)-bd_dom_sf"/>
</dbReference>
<dbReference type="PANTHER" id="PTHR43818">
    <property type="entry name" value="BCDNA.GH03377"/>
    <property type="match status" value="1"/>
</dbReference>
<organism evidence="4 5">
    <name type="scientific">Saccharibacillus endophyticus</name>
    <dbReference type="NCBI Taxonomy" id="2060666"/>
    <lineage>
        <taxon>Bacteria</taxon>
        <taxon>Bacillati</taxon>
        <taxon>Bacillota</taxon>
        <taxon>Bacilli</taxon>
        <taxon>Bacillales</taxon>
        <taxon>Paenibacillaceae</taxon>
        <taxon>Saccharibacillus</taxon>
    </lineage>
</organism>